<dbReference type="InterPro" id="IPR036921">
    <property type="entry name" value="PurM-like_N_sf"/>
</dbReference>
<dbReference type="UniPathway" id="UPA00060">
    <property type="reaction ID" value="UER00142"/>
</dbReference>
<accession>V6F278</accession>
<feature type="binding site" evidence="2">
    <location>
        <position position="226"/>
    </location>
    <ligand>
        <name>Mg(2+)</name>
        <dbReference type="ChEBI" id="CHEBI:18420"/>
        <label>3</label>
    </ligand>
</feature>
<feature type="binding site" evidence="2">
    <location>
        <position position="56"/>
    </location>
    <ligand>
        <name>Mg(2+)</name>
        <dbReference type="ChEBI" id="CHEBI:18420"/>
        <label>4</label>
    </ligand>
</feature>
<keyword evidence="1 2" id="KW-0784">Thiamine biosynthesis</keyword>
<dbReference type="PANTHER" id="PTHR30270:SF0">
    <property type="entry name" value="THIAMINE-MONOPHOSPHATE KINASE"/>
    <property type="match status" value="1"/>
</dbReference>
<dbReference type="Pfam" id="PF02769">
    <property type="entry name" value="AIRS_C"/>
    <property type="match status" value="1"/>
</dbReference>
<reference evidence="5 6" key="1">
    <citation type="journal article" date="2014" name="Genome Announc.">
        <title>Complete genome sequence of Magnetospirillum gryphiswaldense MSR-1.</title>
        <authorList>
            <person name="Wang X."/>
            <person name="Wang Q."/>
            <person name="Zhang W."/>
            <person name="Wang Y."/>
            <person name="Li L."/>
            <person name="Wen T."/>
            <person name="Zhang T."/>
            <person name="Zhang Y."/>
            <person name="Xu J."/>
            <person name="Hu J."/>
            <person name="Li S."/>
            <person name="Liu L."/>
            <person name="Liu J."/>
            <person name="Jiang W."/>
            <person name="Tian J."/>
            <person name="Li Y."/>
            <person name="Schuler D."/>
            <person name="Wang L."/>
            <person name="Li J."/>
        </authorList>
    </citation>
    <scope>NUCLEOTIDE SEQUENCE [LARGE SCALE GENOMIC DNA]</scope>
    <source>
        <strain evidence="6">DSM 6361 / JCM 21280 / NBRC 15271 / MSR-1</strain>
    </source>
</reference>
<dbReference type="InterPro" id="IPR016188">
    <property type="entry name" value="PurM-like_N"/>
</dbReference>
<dbReference type="HAMAP" id="MF_02128">
    <property type="entry name" value="TMP_kinase"/>
    <property type="match status" value="1"/>
</dbReference>
<feature type="binding site" evidence="2">
    <location>
        <position position="58"/>
    </location>
    <ligand>
        <name>Mg(2+)</name>
        <dbReference type="ChEBI" id="CHEBI:18420"/>
        <label>1</label>
    </ligand>
</feature>
<dbReference type="CDD" id="cd02194">
    <property type="entry name" value="ThiL"/>
    <property type="match status" value="1"/>
</dbReference>
<dbReference type="SUPFAM" id="SSF56042">
    <property type="entry name" value="PurM C-terminal domain-like"/>
    <property type="match status" value="1"/>
</dbReference>
<dbReference type="PIRSF" id="PIRSF005303">
    <property type="entry name" value="Thiam_monoph_kin"/>
    <property type="match status" value="1"/>
</dbReference>
<feature type="binding site" evidence="2">
    <location>
        <position position="41"/>
    </location>
    <ligand>
        <name>Mg(2+)</name>
        <dbReference type="ChEBI" id="CHEBI:18420"/>
        <label>3</label>
    </ligand>
</feature>
<feature type="domain" description="PurM-like C-terminal" evidence="4">
    <location>
        <begin position="165"/>
        <end position="320"/>
    </location>
</feature>
<keyword evidence="2 5" id="KW-0418">Kinase</keyword>
<dbReference type="Proteomes" id="UP000018922">
    <property type="component" value="Chromosome I"/>
</dbReference>
<keyword evidence="2 5" id="KW-0808">Transferase</keyword>
<dbReference type="InterPro" id="IPR010918">
    <property type="entry name" value="PurM-like_C_dom"/>
</dbReference>
<dbReference type="GO" id="GO:0009228">
    <property type="term" value="P:thiamine biosynthetic process"/>
    <property type="evidence" value="ECO:0007669"/>
    <property type="project" value="UniProtKB-KW"/>
</dbReference>
<dbReference type="Gene3D" id="3.30.1330.10">
    <property type="entry name" value="PurM-like, N-terminal domain"/>
    <property type="match status" value="1"/>
</dbReference>
<feature type="binding site" evidence="2">
    <location>
        <position position="278"/>
    </location>
    <ligand>
        <name>substrate</name>
    </ligand>
</feature>
<dbReference type="EC" id="2.7.4.16" evidence="2"/>
<sequence length="347" mass="35963">MAALRRRNPPVPGAPDEFALIAELFAPLSASYPGALSLTDDAALMDVPSGRQLVLTMDSMVAGVHFFADDPPDLIARKLIRVNLSDLAAKGAQPFAIMLSAAFPHATDGVWLRRFAQGLAEDCRAFAIALIGGDTVATPGPLTLTLTAFGQVPQGRALLRSGAVAGDQIWLSGSLGDSALGLVARQGGLPHLSTSCRDHLIARYLLPEPRVTIGPGLIGLAHAGMDVSDGLIQDVGHMARQSGLAAEIRVDLLPLSPPAQTALAADNSCLATILGGGDDYEVLFTAPQSEAGAIQRLAAHTGIALTVIGTMGAGQGVRVVDRDGNAVAVAHEGWRHFTDAGEEQWSG</sequence>
<comment type="miscellaneous">
    <text evidence="2">Reaction mechanism of ThiL seems to utilize a direct, inline transfer of the gamma-phosphate of ATP to TMP rather than a phosphorylated enzyme intermediate.</text>
</comment>
<comment type="pathway">
    <text evidence="2">Cofactor biosynthesis; thiamine diphosphate biosynthesis; thiamine diphosphate from thiamine phosphate: step 1/1.</text>
</comment>
<keyword evidence="2" id="KW-0067">ATP-binding</keyword>
<dbReference type="PANTHER" id="PTHR30270">
    <property type="entry name" value="THIAMINE-MONOPHOSPHATE KINASE"/>
    <property type="match status" value="1"/>
</dbReference>
<feature type="binding site" evidence="2">
    <location>
        <position position="334"/>
    </location>
    <ligand>
        <name>substrate</name>
    </ligand>
</feature>
<evidence type="ECO:0000256" key="1">
    <source>
        <dbReference type="ARBA" id="ARBA00022977"/>
    </source>
</evidence>
<evidence type="ECO:0000256" key="2">
    <source>
        <dbReference type="HAMAP-Rule" id="MF_02128"/>
    </source>
</evidence>
<keyword evidence="6" id="KW-1185">Reference proteome</keyword>
<comment type="catalytic activity">
    <reaction evidence="2">
        <text>thiamine phosphate + ATP = thiamine diphosphate + ADP</text>
        <dbReference type="Rhea" id="RHEA:15913"/>
        <dbReference type="ChEBI" id="CHEBI:30616"/>
        <dbReference type="ChEBI" id="CHEBI:37575"/>
        <dbReference type="ChEBI" id="CHEBI:58937"/>
        <dbReference type="ChEBI" id="CHEBI:456216"/>
        <dbReference type="EC" id="2.7.4.16"/>
    </reaction>
</comment>
<comment type="caution">
    <text evidence="2">Lacks conserved residue(s) required for the propagation of feature annotation.</text>
</comment>
<proteinExistence type="inferred from homology"/>
<dbReference type="GO" id="GO:0009030">
    <property type="term" value="F:thiamine-phosphate kinase activity"/>
    <property type="evidence" value="ECO:0007669"/>
    <property type="project" value="UniProtKB-UniRule"/>
</dbReference>
<feature type="binding site" evidence="2">
    <location>
        <position position="86"/>
    </location>
    <ligand>
        <name>Mg(2+)</name>
        <dbReference type="ChEBI" id="CHEBI:18420"/>
        <label>3</label>
    </ligand>
</feature>
<comment type="function">
    <text evidence="2">Catalyzes the ATP-dependent phosphorylation of thiamine-monophosphate (TMP) to form thiamine-pyrophosphate (TPP), the active form of vitamin B1.</text>
</comment>
<organism evidence="5 6">
    <name type="scientific">Magnetospirillum gryphiswaldense (strain DSM 6361 / JCM 21280 / NBRC 15271 / MSR-1)</name>
    <dbReference type="NCBI Taxonomy" id="431944"/>
    <lineage>
        <taxon>Bacteria</taxon>
        <taxon>Pseudomonadati</taxon>
        <taxon>Pseudomonadota</taxon>
        <taxon>Alphaproteobacteria</taxon>
        <taxon>Rhodospirillales</taxon>
        <taxon>Rhodospirillaceae</taxon>
        <taxon>Magnetospirillum</taxon>
    </lineage>
</organism>
<dbReference type="EMBL" id="HG794546">
    <property type="protein sequence ID" value="CDK98381.1"/>
    <property type="molecule type" value="Genomic_DNA"/>
</dbReference>
<dbReference type="Gene3D" id="3.90.650.10">
    <property type="entry name" value="PurM-like C-terminal domain"/>
    <property type="match status" value="1"/>
</dbReference>
<dbReference type="AlphaFoldDB" id="V6F278"/>
<dbReference type="STRING" id="1430440.MGMSRv2__1166"/>
<feature type="binding site" evidence="2">
    <location>
        <position position="86"/>
    </location>
    <ligand>
        <name>Mg(2+)</name>
        <dbReference type="ChEBI" id="CHEBI:18420"/>
        <label>2</label>
    </ligand>
</feature>
<dbReference type="HOGENOM" id="CLU_046964_3_0_5"/>
<name>V6F278_MAGGM</name>
<feature type="binding site" evidence="2">
    <location>
        <begin position="133"/>
        <end position="134"/>
    </location>
    <ligand>
        <name>ATP</name>
        <dbReference type="ChEBI" id="CHEBI:30616"/>
    </ligand>
</feature>
<gene>
    <name evidence="2 5" type="primary">thiL</name>
    <name evidence="5" type="ordered locus">MGMSRv2__1166</name>
</gene>
<dbReference type="GO" id="GO:0009229">
    <property type="term" value="P:thiamine diphosphate biosynthetic process"/>
    <property type="evidence" value="ECO:0007669"/>
    <property type="project" value="UniProtKB-UniRule"/>
</dbReference>
<evidence type="ECO:0000259" key="4">
    <source>
        <dbReference type="Pfam" id="PF02769"/>
    </source>
</evidence>
<feature type="binding site" evidence="2">
    <location>
        <position position="134"/>
    </location>
    <ligand>
        <name>Mg(2+)</name>
        <dbReference type="ChEBI" id="CHEBI:18420"/>
        <label>1</label>
    </ligand>
</feature>
<keyword evidence="2" id="KW-0547">Nucleotide-binding</keyword>
<dbReference type="Pfam" id="PF00586">
    <property type="entry name" value="AIRS"/>
    <property type="match status" value="1"/>
</dbReference>
<feature type="binding site" evidence="2">
    <location>
        <position position="58"/>
    </location>
    <ligand>
        <name>Mg(2+)</name>
        <dbReference type="ChEBI" id="CHEBI:18420"/>
        <label>2</label>
    </ligand>
</feature>
<dbReference type="GO" id="GO:0000287">
    <property type="term" value="F:magnesium ion binding"/>
    <property type="evidence" value="ECO:0007669"/>
    <property type="project" value="UniProtKB-UniRule"/>
</dbReference>
<evidence type="ECO:0000313" key="5">
    <source>
        <dbReference type="EMBL" id="CDK98381.1"/>
    </source>
</evidence>
<protein>
    <recommendedName>
        <fullName evidence="2">Thiamine-monophosphate kinase</fullName>
        <shortName evidence="2">TMP kinase</shortName>
        <shortName evidence="2">Thiamine-phosphate kinase</shortName>
        <ecNumber evidence="2">2.7.4.16</ecNumber>
    </recommendedName>
</protein>
<dbReference type="eggNOG" id="COG0611">
    <property type="taxonomic scope" value="Bacteria"/>
</dbReference>
<feature type="binding site" evidence="2">
    <location>
        <position position="65"/>
    </location>
    <ligand>
        <name>substrate</name>
    </ligand>
</feature>
<dbReference type="InterPro" id="IPR006283">
    <property type="entry name" value="ThiL-like"/>
</dbReference>
<feature type="binding site" evidence="2">
    <location>
        <position position="228"/>
    </location>
    <ligand>
        <name>ATP</name>
        <dbReference type="ChEBI" id="CHEBI:30616"/>
    </ligand>
</feature>
<feature type="binding site" evidence="2">
    <location>
        <position position="86"/>
    </location>
    <ligand>
        <name>Mg(2+)</name>
        <dbReference type="ChEBI" id="CHEBI:18420"/>
        <label>4</label>
    </ligand>
</feature>
<dbReference type="KEGG" id="mgy:MGMSRv2__1166"/>
<feature type="binding site" evidence="2">
    <location>
        <position position="229"/>
    </location>
    <ligand>
        <name>Mg(2+)</name>
        <dbReference type="ChEBI" id="CHEBI:18420"/>
        <label>5</label>
    </ligand>
</feature>
<dbReference type="NCBIfam" id="TIGR01379">
    <property type="entry name" value="thiL"/>
    <property type="match status" value="1"/>
</dbReference>
<evidence type="ECO:0000259" key="3">
    <source>
        <dbReference type="Pfam" id="PF00586"/>
    </source>
</evidence>
<feature type="binding site" evidence="2">
    <location>
        <position position="160"/>
    </location>
    <ligand>
        <name>ATP</name>
        <dbReference type="ChEBI" id="CHEBI:30616"/>
    </ligand>
</feature>
<evidence type="ECO:0000313" key="6">
    <source>
        <dbReference type="Proteomes" id="UP000018922"/>
    </source>
</evidence>
<comment type="similarity">
    <text evidence="2">Belongs to the thiamine-monophosphate kinase family.</text>
</comment>
<dbReference type="InterPro" id="IPR036676">
    <property type="entry name" value="PurM-like_C_sf"/>
</dbReference>
<feature type="domain" description="PurM-like N-terminal" evidence="3">
    <location>
        <begin position="40"/>
        <end position="152"/>
    </location>
</feature>
<dbReference type="GO" id="GO:0005524">
    <property type="term" value="F:ATP binding"/>
    <property type="evidence" value="ECO:0007669"/>
    <property type="project" value="UniProtKB-UniRule"/>
</dbReference>
<dbReference type="SUPFAM" id="SSF55326">
    <property type="entry name" value="PurM N-terminal domain-like"/>
    <property type="match status" value="1"/>
</dbReference>
<keyword evidence="2" id="KW-0479">Metal-binding</keyword>
<keyword evidence="2" id="KW-0460">Magnesium</keyword>
<feature type="binding site" evidence="2">
    <location>
        <position position="41"/>
    </location>
    <ligand>
        <name>Mg(2+)</name>
        <dbReference type="ChEBI" id="CHEBI:18420"/>
        <label>4</label>
    </ligand>
</feature>